<accession>A0ABQ8PAD3</accession>
<keyword evidence="3" id="KW-1185">Reference proteome</keyword>
<feature type="compositionally biased region" description="Basic and acidic residues" evidence="1">
    <location>
        <begin position="681"/>
        <end position="695"/>
    </location>
</feature>
<reference evidence="2" key="1">
    <citation type="submission" date="2022-10" db="EMBL/GenBank/DDBJ databases">
        <title>Adaptive evolution leads to modifications in subtelomeric GC content in a zoonotic Cryptosporidium species.</title>
        <authorList>
            <person name="Li J."/>
            <person name="Feng Y."/>
            <person name="Xiao L."/>
        </authorList>
    </citation>
    <scope>NUCLEOTIDE SEQUENCE</scope>
    <source>
        <strain evidence="2">25894</strain>
    </source>
</reference>
<organism evidence="2 3">
    <name type="scientific">Cryptosporidium canis</name>
    <dbReference type="NCBI Taxonomy" id="195482"/>
    <lineage>
        <taxon>Eukaryota</taxon>
        <taxon>Sar</taxon>
        <taxon>Alveolata</taxon>
        <taxon>Apicomplexa</taxon>
        <taxon>Conoidasida</taxon>
        <taxon>Coccidia</taxon>
        <taxon>Eucoccidiorida</taxon>
        <taxon>Eimeriorina</taxon>
        <taxon>Cryptosporidiidae</taxon>
        <taxon>Cryptosporidium</taxon>
    </lineage>
</organism>
<feature type="compositionally biased region" description="Polar residues" evidence="1">
    <location>
        <begin position="696"/>
        <end position="708"/>
    </location>
</feature>
<sequence length="808" mass="89575">MAVISENVFQLRRLGSHYFHHSHHGVPVQVQGGVVKTPAAQGVARELPPPTPMYSQVPEVNGSEEKVTSVQETIVETGHPKYSKRDVIVTRDPFYTCPMGFNFEVPTIDGTSASSQQKCFKMEVADFVLGCPNGWAFNGVKCTGVLTSDAQQTCDEGSDILMDETVGIQCIQRLLAPKLISCPENYLLVENECVFPMHSKPDLICPESFVPLSNGNCQKDIRVPAALECPPEYLLSNGECEKRVEMPVSQFNKICPLGFTLDTDGNCTKQVNVNAAYTCKEGYERSSMGNGESACVRSVIIDARHRCSQEYDLVNNRCVKRLTKPPVVSCEQGFSLENNVECVKHKKLPAKFECPKKKDYLYNPQTKLCHSMSHHHSQKTHPPLLVCPMGSVPQESEYCLSVEKSAPKVDCAETGWVFDETVKLCVYNEYTSISFECPTNSQNLGGGKCKVVETEETDVECPPEFTFEGNGLCVNRIQADPQIKCPNGSSATPQGTCLKIELIMPKPICPEGLRPSITVMEGQLPLCIGREIVPKQETCPPSYELVTASDSGLRRCRTYTKSEPIIACANGFVEDVQGCVQTITSSPRLLCPEDYILQYSRCIKQVEDAPNKMCPAGFELIDDEQCSQTVYSKPIPNCPDDYLFDNIVKRCYKVDVQYDFASVDTSVFRQNYTSTVQTGESSEREERSGDSETIKETFQSSSLPFQNQAPNYQGGRYPPFQRMLPPQTPSLPMRPPVQTLYPPQAYLQNGAYSNYGGVPSPMAQQNIGAAGYGYPFPGFQQYAPAPRLTNSPSYPVYMRSLSEENGEL</sequence>
<dbReference type="Proteomes" id="UP001071777">
    <property type="component" value="Unassembled WGS sequence"/>
</dbReference>
<comment type="caution">
    <text evidence="2">The sequence shown here is derived from an EMBL/GenBank/DDBJ whole genome shotgun (WGS) entry which is preliminary data.</text>
</comment>
<proteinExistence type="predicted"/>
<name>A0ABQ8PAD3_9CRYT</name>
<dbReference type="InterPro" id="IPR009030">
    <property type="entry name" value="Growth_fac_rcpt_cys_sf"/>
</dbReference>
<dbReference type="EMBL" id="JAPCXB010000023">
    <property type="protein sequence ID" value="KAJ1614342.1"/>
    <property type="molecule type" value="Genomic_DNA"/>
</dbReference>
<evidence type="ECO:0000256" key="1">
    <source>
        <dbReference type="SAM" id="MobiDB-lite"/>
    </source>
</evidence>
<feature type="region of interest" description="Disordered" evidence="1">
    <location>
        <begin position="674"/>
        <end position="708"/>
    </location>
</feature>
<dbReference type="SUPFAM" id="SSF57184">
    <property type="entry name" value="Growth factor receptor domain"/>
    <property type="match status" value="1"/>
</dbReference>
<evidence type="ECO:0000313" key="3">
    <source>
        <dbReference type="Proteomes" id="UP001071777"/>
    </source>
</evidence>
<gene>
    <name evidence="2" type="ORF">OJ252_662</name>
</gene>
<protein>
    <submittedName>
        <fullName evidence="2">Oocyst wall protein 7</fullName>
    </submittedName>
</protein>
<evidence type="ECO:0000313" key="2">
    <source>
        <dbReference type="EMBL" id="KAJ1614342.1"/>
    </source>
</evidence>